<protein>
    <submittedName>
        <fullName evidence="2">Serine hydrolase</fullName>
    </submittedName>
</protein>
<dbReference type="Proteomes" id="UP000635606">
    <property type="component" value="Unassembled WGS sequence"/>
</dbReference>
<evidence type="ECO:0000259" key="1">
    <source>
        <dbReference type="Pfam" id="PF00144"/>
    </source>
</evidence>
<dbReference type="InterPro" id="IPR012338">
    <property type="entry name" value="Beta-lactam/transpept-like"/>
</dbReference>
<dbReference type="RefSeq" id="WP_203932141.1">
    <property type="nucleotide sequence ID" value="NZ_BOPH01000098.1"/>
</dbReference>
<dbReference type="AlphaFoldDB" id="A0A8J4A3V7"/>
<evidence type="ECO:0000313" key="2">
    <source>
        <dbReference type="EMBL" id="GIJ72291.1"/>
    </source>
</evidence>
<evidence type="ECO:0000313" key="3">
    <source>
        <dbReference type="Proteomes" id="UP000635606"/>
    </source>
</evidence>
<dbReference type="PANTHER" id="PTHR46825">
    <property type="entry name" value="D-ALANYL-D-ALANINE-CARBOXYPEPTIDASE/ENDOPEPTIDASE AMPH"/>
    <property type="match status" value="1"/>
</dbReference>
<dbReference type="InterPro" id="IPR050491">
    <property type="entry name" value="AmpC-like"/>
</dbReference>
<dbReference type="PANTHER" id="PTHR46825:SF7">
    <property type="entry name" value="D-ALANYL-D-ALANINE CARBOXYPEPTIDASE"/>
    <property type="match status" value="1"/>
</dbReference>
<proteinExistence type="predicted"/>
<accession>A0A8J4A3V7</accession>
<dbReference type="InterPro" id="IPR001466">
    <property type="entry name" value="Beta-lactam-related"/>
</dbReference>
<keyword evidence="2" id="KW-0378">Hydrolase</keyword>
<dbReference type="SUPFAM" id="SSF56601">
    <property type="entry name" value="beta-lactamase/transpeptidase-like"/>
    <property type="match status" value="1"/>
</dbReference>
<name>A0A8J4A3V7_9ACTN</name>
<reference evidence="2" key="1">
    <citation type="submission" date="2021-01" db="EMBL/GenBank/DDBJ databases">
        <title>Whole genome shotgun sequence of Virgisporangium ochraceum NBRC 16418.</title>
        <authorList>
            <person name="Komaki H."/>
            <person name="Tamura T."/>
        </authorList>
    </citation>
    <scope>NUCLEOTIDE SEQUENCE</scope>
    <source>
        <strain evidence="2">NBRC 16418</strain>
    </source>
</reference>
<comment type="caution">
    <text evidence="2">The sequence shown here is derived from an EMBL/GenBank/DDBJ whole genome shotgun (WGS) entry which is preliminary data.</text>
</comment>
<dbReference type="EMBL" id="BOPH01000098">
    <property type="protein sequence ID" value="GIJ72291.1"/>
    <property type="molecule type" value="Genomic_DNA"/>
</dbReference>
<sequence length="339" mass="36039">MPVDQDALRAALHATAESHGPGLFGLVTEAGGVVFQGSVGVADLDRPRPLTAGDRFRIGSITKTFTAALVLGLADDGVLALDDPLPRWLPGLVPDADPVTVDLLLRMRSGLPDYAGAVLGDPPDLRALDRYYAPEHLVGLALTTGDRLPPGERFRYCNTDYVLLGLIVERATGQRVDAQLWQRVSGPLGLVDTTLPTSDPYLRGPHACGHVRETADSPYREFTTFSPSEAWTAGGMVSTATDLVAFLDGLFGGRLLSDAALARMTAPTEPLDDWRSRTTGMIRYAVGDTVAYGQHGGAPGFTTLALRTTAGRCVVLWQNGIDLHHVLSSDAPFITAALG</sequence>
<dbReference type="GO" id="GO:0016787">
    <property type="term" value="F:hydrolase activity"/>
    <property type="evidence" value="ECO:0007669"/>
    <property type="project" value="UniProtKB-KW"/>
</dbReference>
<gene>
    <name evidence="2" type="ORF">Voc01_072080</name>
</gene>
<keyword evidence="3" id="KW-1185">Reference proteome</keyword>
<feature type="domain" description="Beta-lactamase-related" evidence="1">
    <location>
        <begin position="16"/>
        <end position="324"/>
    </location>
</feature>
<dbReference type="Gene3D" id="3.40.710.10">
    <property type="entry name" value="DD-peptidase/beta-lactamase superfamily"/>
    <property type="match status" value="1"/>
</dbReference>
<organism evidence="2 3">
    <name type="scientific">Virgisporangium ochraceum</name>
    <dbReference type="NCBI Taxonomy" id="65505"/>
    <lineage>
        <taxon>Bacteria</taxon>
        <taxon>Bacillati</taxon>
        <taxon>Actinomycetota</taxon>
        <taxon>Actinomycetes</taxon>
        <taxon>Micromonosporales</taxon>
        <taxon>Micromonosporaceae</taxon>
        <taxon>Virgisporangium</taxon>
    </lineage>
</organism>
<dbReference type="Pfam" id="PF00144">
    <property type="entry name" value="Beta-lactamase"/>
    <property type="match status" value="1"/>
</dbReference>